<feature type="domain" description="HTH lacI-type" evidence="2">
    <location>
        <begin position="12"/>
        <end position="66"/>
    </location>
</feature>
<evidence type="ECO:0000313" key="4">
    <source>
        <dbReference type="Proteomes" id="UP000683575"/>
    </source>
</evidence>
<dbReference type="Pfam" id="PF13377">
    <property type="entry name" value="Peripla_BP_3"/>
    <property type="match status" value="1"/>
</dbReference>
<sequence>MSPTSHERPRVARMADVAARAGVSHQTVSRVLNGMPGVRPETHDRVMAAVEELKYRRNFAAKQLASARSRTLGVVTWGTSQFGPANVLHALEAAARDSAYRVATVSVLSMSREALRAAVDQLLEQAVEALVVIVPHESVLREAHSLGLDVPFVVVEGDLSETPLTAGVDNAQGARLATAHLLSLGHETVVHLSGPLGWAESHARRDGWRAELEAQGRRVPPLRWGGDWSARSGYLTGTSLAREADVTAVFVANDQMALGLIRALHEAGRRVPEDVSVVGFDDLPEAQYFEPPLTTVRQDFAELGRRVMDILERVLEGEEQPTADLVPTTLVVRQSTAPPPPGRGTKRPQRKKSGRAAKIYPRGA</sequence>
<protein>
    <submittedName>
        <fullName evidence="3">LacI family DNA-binding transcriptional regulator</fullName>
    </submittedName>
</protein>
<organism evidence="3 4">
    <name type="scientific">Nocardioides panacis</name>
    <dbReference type="NCBI Taxonomy" id="2849501"/>
    <lineage>
        <taxon>Bacteria</taxon>
        <taxon>Bacillati</taxon>
        <taxon>Actinomycetota</taxon>
        <taxon>Actinomycetes</taxon>
        <taxon>Propionibacteriales</taxon>
        <taxon>Nocardioidaceae</taxon>
        <taxon>Nocardioides</taxon>
    </lineage>
</organism>
<gene>
    <name evidence="3" type="ORF">KRR39_19030</name>
</gene>
<evidence type="ECO:0000313" key="3">
    <source>
        <dbReference type="EMBL" id="QWZ07506.1"/>
    </source>
</evidence>
<evidence type="ECO:0000256" key="1">
    <source>
        <dbReference type="SAM" id="MobiDB-lite"/>
    </source>
</evidence>
<keyword evidence="3" id="KW-0238">DNA-binding</keyword>
<keyword evidence="4" id="KW-1185">Reference proteome</keyword>
<dbReference type="PANTHER" id="PTHR30146:SF153">
    <property type="entry name" value="LACTOSE OPERON REPRESSOR"/>
    <property type="match status" value="1"/>
</dbReference>
<dbReference type="RefSeq" id="WP_216939017.1">
    <property type="nucleotide sequence ID" value="NZ_CP077062.1"/>
</dbReference>
<reference evidence="3" key="1">
    <citation type="submission" date="2021-06" db="EMBL/GenBank/DDBJ databases">
        <title>Complete genome sequence of Nocardioides sp. G188.</title>
        <authorList>
            <person name="Im W.-T."/>
        </authorList>
    </citation>
    <scope>NUCLEOTIDE SEQUENCE</scope>
    <source>
        <strain evidence="3">G188</strain>
    </source>
</reference>
<dbReference type="CDD" id="cd01392">
    <property type="entry name" value="HTH_LacI"/>
    <property type="match status" value="1"/>
</dbReference>
<dbReference type="InterPro" id="IPR000843">
    <property type="entry name" value="HTH_LacI"/>
</dbReference>
<feature type="region of interest" description="Disordered" evidence="1">
    <location>
        <begin position="322"/>
        <end position="364"/>
    </location>
</feature>
<proteinExistence type="predicted"/>
<dbReference type="PANTHER" id="PTHR30146">
    <property type="entry name" value="LACI-RELATED TRANSCRIPTIONAL REPRESSOR"/>
    <property type="match status" value="1"/>
</dbReference>
<accession>A0A975XZJ6</accession>
<dbReference type="EMBL" id="CP077062">
    <property type="protein sequence ID" value="QWZ07506.1"/>
    <property type="molecule type" value="Genomic_DNA"/>
</dbReference>
<name>A0A975XZJ6_9ACTN</name>
<dbReference type="GO" id="GO:0000976">
    <property type="term" value="F:transcription cis-regulatory region binding"/>
    <property type="evidence" value="ECO:0007669"/>
    <property type="project" value="TreeGrafter"/>
</dbReference>
<feature type="compositionally biased region" description="Basic residues" evidence="1">
    <location>
        <begin position="344"/>
        <end position="355"/>
    </location>
</feature>
<evidence type="ECO:0000259" key="2">
    <source>
        <dbReference type="PROSITE" id="PS50932"/>
    </source>
</evidence>
<dbReference type="Proteomes" id="UP000683575">
    <property type="component" value="Chromosome"/>
</dbReference>
<dbReference type="SMART" id="SM00354">
    <property type="entry name" value="HTH_LACI"/>
    <property type="match status" value="1"/>
</dbReference>
<dbReference type="AlphaFoldDB" id="A0A975XZJ6"/>
<dbReference type="InterPro" id="IPR046335">
    <property type="entry name" value="LacI/GalR-like_sensor"/>
</dbReference>
<dbReference type="KEGG" id="nps:KRR39_19030"/>
<dbReference type="GO" id="GO:0003700">
    <property type="term" value="F:DNA-binding transcription factor activity"/>
    <property type="evidence" value="ECO:0007669"/>
    <property type="project" value="TreeGrafter"/>
</dbReference>
<dbReference type="Pfam" id="PF00356">
    <property type="entry name" value="LacI"/>
    <property type="match status" value="1"/>
</dbReference>
<dbReference type="PROSITE" id="PS00356">
    <property type="entry name" value="HTH_LACI_1"/>
    <property type="match status" value="1"/>
</dbReference>
<dbReference type="PROSITE" id="PS50932">
    <property type="entry name" value="HTH_LACI_2"/>
    <property type="match status" value="1"/>
</dbReference>
<dbReference type="CDD" id="cd01574">
    <property type="entry name" value="PBP1_LacI"/>
    <property type="match status" value="1"/>
</dbReference>